<name>A0AAE3P1Q2_9BACT</name>
<dbReference type="AlphaFoldDB" id="A0AAE3P1Q2"/>
<dbReference type="InterPro" id="IPR053199">
    <property type="entry name" value="cDPG_synthetase-like"/>
</dbReference>
<organism evidence="2 3">
    <name type="scientific">Stygiobacter electus</name>
    <dbReference type="NCBI Taxonomy" id="3032292"/>
    <lineage>
        <taxon>Bacteria</taxon>
        <taxon>Pseudomonadati</taxon>
        <taxon>Ignavibacteriota</taxon>
        <taxon>Ignavibacteria</taxon>
        <taxon>Ignavibacteriales</taxon>
        <taxon>Melioribacteraceae</taxon>
        <taxon>Stygiobacter</taxon>
    </lineage>
</organism>
<dbReference type="PANTHER" id="PTHR42869">
    <property type="entry name" value="SLL0572 PROTEIN"/>
    <property type="match status" value="1"/>
</dbReference>
<reference evidence="2" key="1">
    <citation type="submission" date="2023-03" db="EMBL/GenBank/DDBJ databases">
        <title>Stygiobacter electus gen. nov., sp. nov., facultatively anaerobic thermotolerant bacterium of the class Ignavibacteria from a well of Yessentuki mineral water deposit.</title>
        <authorList>
            <person name="Podosokorskaya O.A."/>
            <person name="Elcheninov A.G."/>
            <person name="Petrova N.F."/>
            <person name="Zavarzina D.G."/>
            <person name="Kublanov I.V."/>
            <person name="Merkel A.Y."/>
        </authorList>
    </citation>
    <scope>NUCLEOTIDE SEQUENCE</scope>
    <source>
        <strain evidence="2">09-Me</strain>
    </source>
</reference>
<keyword evidence="3" id="KW-1185">Reference proteome</keyword>
<protein>
    <submittedName>
        <fullName evidence="2">Cyclic 2,3-diphosphoglycerate synthase</fullName>
    </submittedName>
</protein>
<evidence type="ECO:0000313" key="3">
    <source>
        <dbReference type="Proteomes" id="UP001221302"/>
    </source>
</evidence>
<accession>A0AAE3P1Q2</accession>
<evidence type="ECO:0000313" key="2">
    <source>
        <dbReference type="EMBL" id="MDF1612459.1"/>
    </source>
</evidence>
<dbReference type="SUPFAM" id="SSF52540">
    <property type="entry name" value="P-loop containing nucleoside triphosphate hydrolases"/>
    <property type="match status" value="1"/>
</dbReference>
<dbReference type="RefSeq" id="WP_321536230.1">
    <property type="nucleotide sequence ID" value="NZ_JARGDL010000014.1"/>
</dbReference>
<sequence length="439" mass="48784">MSKRNVLIMGAAGRDFHNFNVFFRNNENYNVVAFTATQIPNIDGRVYPAELAGPLYPNGIKIYEEKDLVKLIHELNVHEVVFSYSDVPFEYVMTKASIVIAAGVSFRLLGAEETMIKSSKPIIAVLAVRTGCGKSQTSRKVVKLLQQAGKKVVAIRHPMPYGDLVKQKVQRFASLDDLKKHNCTIEEIEEYEPHIARGGVIYAGVDYEAILREAEKEADIILWDGGNNDFSFYKPDLTITVVDPHRPGHELRYYPGNTSLRLADVVIVNKVDSATKEGIETVHKNVKEVNPKAIVIDANSPLTVYNPELIKGKRVLVVEDGPTLTHGEMKYGAGTVAAQRLGAKEIVDPRPFTVASIAETYKKYPDIGILLPAMGYGEKQIKDLEETINNTKCDSVIIGTPIDLGRILKINKPHTRVMYELDEIGSVTLETILKQKGLL</sequence>
<dbReference type="Pfam" id="PF02492">
    <property type="entry name" value="cobW"/>
    <property type="match status" value="1"/>
</dbReference>
<feature type="domain" description="CobW/HypB/UreG nucleotide-binding" evidence="1">
    <location>
        <begin position="233"/>
        <end position="296"/>
    </location>
</feature>
<comment type="caution">
    <text evidence="2">The sequence shown here is derived from an EMBL/GenBank/DDBJ whole genome shotgun (WGS) entry which is preliminary data.</text>
</comment>
<dbReference type="EMBL" id="JARGDL010000014">
    <property type="protein sequence ID" value="MDF1612459.1"/>
    <property type="molecule type" value="Genomic_DNA"/>
</dbReference>
<dbReference type="InterPro" id="IPR027417">
    <property type="entry name" value="P-loop_NTPase"/>
</dbReference>
<dbReference type="Gene3D" id="3.40.50.300">
    <property type="entry name" value="P-loop containing nucleotide triphosphate hydrolases"/>
    <property type="match status" value="1"/>
</dbReference>
<proteinExistence type="predicted"/>
<gene>
    <name evidence="2" type="ORF">P0M35_09870</name>
</gene>
<dbReference type="PANTHER" id="PTHR42869:SF1">
    <property type="entry name" value="SLL0572 PROTEIN"/>
    <property type="match status" value="1"/>
</dbReference>
<dbReference type="InterPro" id="IPR003495">
    <property type="entry name" value="CobW/HypB/UreG_nucleotide-bd"/>
</dbReference>
<evidence type="ECO:0000259" key="1">
    <source>
        <dbReference type="Pfam" id="PF02492"/>
    </source>
</evidence>
<dbReference type="Proteomes" id="UP001221302">
    <property type="component" value="Unassembled WGS sequence"/>
</dbReference>